<dbReference type="GO" id="GO:0003676">
    <property type="term" value="F:nucleic acid binding"/>
    <property type="evidence" value="ECO:0007669"/>
    <property type="project" value="InterPro"/>
</dbReference>
<reference evidence="2" key="1">
    <citation type="submission" date="2021-12" db="EMBL/GenBank/DDBJ databases">
        <title>Curvularia clavata genome.</title>
        <authorList>
            <person name="Cao Y."/>
        </authorList>
    </citation>
    <scope>NUCLEOTIDE SEQUENCE</scope>
    <source>
        <strain evidence="2">Yc1106</strain>
    </source>
</reference>
<evidence type="ECO:0000256" key="1">
    <source>
        <dbReference type="SAM" id="MobiDB-lite"/>
    </source>
</evidence>
<dbReference type="Proteomes" id="UP001056012">
    <property type="component" value="Chromosome 2"/>
</dbReference>
<keyword evidence="3" id="KW-1185">Reference proteome</keyword>
<accession>A0A9Q8Z5D7</accession>
<evidence type="ECO:0000313" key="3">
    <source>
        <dbReference type="Proteomes" id="UP001056012"/>
    </source>
</evidence>
<dbReference type="AlphaFoldDB" id="A0A9Q8Z5D7"/>
<evidence type="ECO:0008006" key="4">
    <source>
        <dbReference type="Google" id="ProtNLM"/>
    </source>
</evidence>
<dbReference type="VEuPathDB" id="FungiDB:yc1106_01897"/>
<dbReference type="EMBL" id="CP089275">
    <property type="protein sequence ID" value="USP74623.1"/>
    <property type="molecule type" value="Genomic_DNA"/>
</dbReference>
<evidence type="ECO:0000313" key="2">
    <source>
        <dbReference type="EMBL" id="USP74623.1"/>
    </source>
</evidence>
<gene>
    <name evidence="2" type="ORF">yc1106_01897</name>
</gene>
<dbReference type="Gene3D" id="3.30.420.10">
    <property type="entry name" value="Ribonuclease H-like superfamily/Ribonuclease H"/>
    <property type="match status" value="1"/>
</dbReference>
<name>A0A9Q8Z5D7_CURCL</name>
<organism evidence="2 3">
    <name type="scientific">Curvularia clavata</name>
    <dbReference type="NCBI Taxonomy" id="95742"/>
    <lineage>
        <taxon>Eukaryota</taxon>
        <taxon>Fungi</taxon>
        <taxon>Dikarya</taxon>
        <taxon>Ascomycota</taxon>
        <taxon>Pezizomycotina</taxon>
        <taxon>Dothideomycetes</taxon>
        <taxon>Pleosporomycetidae</taxon>
        <taxon>Pleosporales</taxon>
        <taxon>Pleosporineae</taxon>
        <taxon>Pleosporaceae</taxon>
        <taxon>Curvularia</taxon>
    </lineage>
</organism>
<protein>
    <recommendedName>
        <fullName evidence="4">Tc1-like transposase DDE domain-containing protein</fullName>
    </recommendedName>
</protein>
<dbReference type="OrthoDB" id="3562630at2759"/>
<proteinExistence type="predicted"/>
<feature type="region of interest" description="Disordered" evidence="1">
    <location>
        <begin position="80"/>
        <end position="100"/>
    </location>
</feature>
<dbReference type="InterPro" id="IPR036397">
    <property type="entry name" value="RNaseH_sf"/>
</dbReference>
<sequence>MNTKTYTEFVLPKLQAFILEKGGDWILWQDRDSAHTSKETLRWMELHGLDYILSPPKSPDLSVMETWVSPIRRDFWQQRPKHTPARAAYQDPIESRLRVG</sequence>